<dbReference type="Proteomes" id="UP001225906">
    <property type="component" value="Unassembled WGS sequence"/>
</dbReference>
<feature type="region of interest" description="Disordered" evidence="1">
    <location>
        <begin position="53"/>
        <end position="76"/>
    </location>
</feature>
<keyword evidence="3" id="KW-1185">Reference proteome</keyword>
<gene>
    <name evidence="2" type="ORF">Q9291_10070</name>
</gene>
<evidence type="ECO:0000313" key="3">
    <source>
        <dbReference type="Proteomes" id="UP001225906"/>
    </source>
</evidence>
<organism evidence="2 3">
    <name type="scientific">Methylophilus aquaticus</name>
    <dbReference type="NCBI Taxonomy" id="1971610"/>
    <lineage>
        <taxon>Bacteria</taxon>
        <taxon>Pseudomonadati</taxon>
        <taxon>Pseudomonadota</taxon>
        <taxon>Betaproteobacteria</taxon>
        <taxon>Nitrosomonadales</taxon>
        <taxon>Methylophilaceae</taxon>
        <taxon>Methylophilus</taxon>
    </lineage>
</organism>
<feature type="compositionally biased region" description="Polar residues" evidence="1">
    <location>
        <begin position="55"/>
        <end position="64"/>
    </location>
</feature>
<name>A0ABT9JUF3_9PROT</name>
<feature type="region of interest" description="Disordered" evidence="1">
    <location>
        <begin position="190"/>
        <end position="212"/>
    </location>
</feature>
<feature type="compositionally biased region" description="Polar residues" evidence="1">
    <location>
        <begin position="194"/>
        <end position="212"/>
    </location>
</feature>
<comment type="caution">
    <text evidence="2">The sequence shown here is derived from an EMBL/GenBank/DDBJ whole genome shotgun (WGS) entry which is preliminary data.</text>
</comment>
<evidence type="ECO:0000313" key="2">
    <source>
        <dbReference type="EMBL" id="MDP8568192.1"/>
    </source>
</evidence>
<evidence type="ECO:0000256" key="1">
    <source>
        <dbReference type="SAM" id="MobiDB-lite"/>
    </source>
</evidence>
<dbReference type="EMBL" id="JAVCAP010000021">
    <property type="protein sequence ID" value="MDP8568192.1"/>
    <property type="molecule type" value="Genomic_DNA"/>
</dbReference>
<protein>
    <submittedName>
        <fullName evidence="2">Uncharacterized protein</fullName>
    </submittedName>
</protein>
<reference evidence="3" key="1">
    <citation type="journal article" date="2019" name="Int. J. Syst. Evol. Microbiol.">
        <title>The Global Catalogue of Microorganisms (GCM) 10K type strain sequencing project: providing services to taxonomists for standard genome sequencing and annotation.</title>
        <authorList>
            <consortium name="The Broad Institute Genomics Platform"/>
            <consortium name="The Broad Institute Genome Sequencing Center for Infectious Disease"/>
            <person name="Wu L."/>
            <person name="Ma J."/>
        </authorList>
    </citation>
    <scope>NUCLEOTIDE SEQUENCE [LARGE SCALE GENOMIC DNA]</scope>
    <source>
        <strain evidence="3">VKM B-3159</strain>
    </source>
</reference>
<dbReference type="RefSeq" id="WP_306389918.1">
    <property type="nucleotide sequence ID" value="NZ_JAVCAP010000021.1"/>
</dbReference>
<proteinExistence type="predicted"/>
<accession>A0ABT9JUF3</accession>
<sequence>MQPAKAISPSITQSASQGWWLWGGLLVTLGLVYWVSQIPDDAPEADDIVMRRPASDSQATTESVKATGAEPSAAVPASPVTKTGFVWQRPAIAPKTRHALFAAHEWLPPPVKAAPPPPPVAPPVPFAYIGSMEEMPEGHTVILMQQKKLLMPRMGTQVTPQWRLDREDAQSVYFTYLPLNQPKLLSKTGKLVVSRTQTTDPYESNASEMANQ</sequence>